<organism evidence="1 2">
    <name type="scientific">Eumeta variegata</name>
    <name type="common">Bagworm moth</name>
    <name type="synonym">Eumeta japonica</name>
    <dbReference type="NCBI Taxonomy" id="151549"/>
    <lineage>
        <taxon>Eukaryota</taxon>
        <taxon>Metazoa</taxon>
        <taxon>Ecdysozoa</taxon>
        <taxon>Arthropoda</taxon>
        <taxon>Hexapoda</taxon>
        <taxon>Insecta</taxon>
        <taxon>Pterygota</taxon>
        <taxon>Neoptera</taxon>
        <taxon>Endopterygota</taxon>
        <taxon>Lepidoptera</taxon>
        <taxon>Glossata</taxon>
        <taxon>Ditrysia</taxon>
        <taxon>Tineoidea</taxon>
        <taxon>Psychidae</taxon>
        <taxon>Oiketicinae</taxon>
        <taxon>Eumeta</taxon>
    </lineage>
</organism>
<reference evidence="1 2" key="1">
    <citation type="journal article" date="2019" name="Commun. Biol.">
        <title>The bagworm genome reveals a unique fibroin gene that provides high tensile strength.</title>
        <authorList>
            <person name="Kono N."/>
            <person name="Nakamura H."/>
            <person name="Ohtoshi R."/>
            <person name="Tomita M."/>
            <person name="Numata K."/>
            <person name="Arakawa K."/>
        </authorList>
    </citation>
    <scope>NUCLEOTIDE SEQUENCE [LARGE SCALE GENOMIC DNA]</scope>
</reference>
<accession>A0A4C1TBP8</accession>
<sequence>MYSWRVFQYQLTEVAQREGRALAPPPPEQAITAPPTRCPVLCDSDILIHFNGCNLKNSLAFPRPSPSASS</sequence>
<dbReference type="Proteomes" id="UP000299102">
    <property type="component" value="Unassembled WGS sequence"/>
</dbReference>
<proteinExistence type="predicted"/>
<evidence type="ECO:0000313" key="1">
    <source>
        <dbReference type="EMBL" id="GBP10731.1"/>
    </source>
</evidence>
<comment type="caution">
    <text evidence="1">The sequence shown here is derived from an EMBL/GenBank/DDBJ whole genome shotgun (WGS) entry which is preliminary data.</text>
</comment>
<name>A0A4C1TBP8_EUMVA</name>
<evidence type="ECO:0000313" key="2">
    <source>
        <dbReference type="Proteomes" id="UP000299102"/>
    </source>
</evidence>
<keyword evidence="2" id="KW-1185">Reference proteome</keyword>
<dbReference type="EMBL" id="BGZK01000042">
    <property type="protein sequence ID" value="GBP10731.1"/>
    <property type="molecule type" value="Genomic_DNA"/>
</dbReference>
<dbReference type="AlphaFoldDB" id="A0A4C1TBP8"/>
<protein>
    <submittedName>
        <fullName evidence="1">Uncharacterized protein</fullName>
    </submittedName>
</protein>
<gene>
    <name evidence="1" type="ORF">EVAR_6288_1</name>
</gene>